<dbReference type="InterPro" id="IPR035513">
    <property type="entry name" value="Invertase/methylesterase_inhib"/>
</dbReference>
<dbReference type="Gene3D" id="1.20.140.40">
    <property type="entry name" value="Invertase/pectin methylesterase inhibitor family protein"/>
    <property type="match status" value="2"/>
</dbReference>
<gene>
    <name evidence="2" type="ORF">ACJIZ3_005167</name>
</gene>
<protein>
    <recommendedName>
        <fullName evidence="1">Pectinesterase inhibitor domain-containing protein</fullName>
    </recommendedName>
</protein>
<dbReference type="InterPro" id="IPR006501">
    <property type="entry name" value="Pectinesterase_inhib_dom"/>
</dbReference>
<comment type="caution">
    <text evidence="2">The sequence shown here is derived from an EMBL/GenBank/DDBJ whole genome shotgun (WGS) entry which is preliminary data.</text>
</comment>
<dbReference type="AlphaFoldDB" id="A0ABD3S4B8"/>
<dbReference type="SMART" id="SM00856">
    <property type="entry name" value="PMEI"/>
    <property type="match status" value="2"/>
</dbReference>
<organism evidence="2 3">
    <name type="scientific">Penstemon smallii</name>
    <dbReference type="NCBI Taxonomy" id="265156"/>
    <lineage>
        <taxon>Eukaryota</taxon>
        <taxon>Viridiplantae</taxon>
        <taxon>Streptophyta</taxon>
        <taxon>Embryophyta</taxon>
        <taxon>Tracheophyta</taxon>
        <taxon>Spermatophyta</taxon>
        <taxon>Magnoliopsida</taxon>
        <taxon>eudicotyledons</taxon>
        <taxon>Gunneridae</taxon>
        <taxon>Pentapetalae</taxon>
        <taxon>asterids</taxon>
        <taxon>lamiids</taxon>
        <taxon>Lamiales</taxon>
        <taxon>Plantaginaceae</taxon>
        <taxon>Cheloneae</taxon>
        <taxon>Penstemon</taxon>
    </lineage>
</organism>
<evidence type="ECO:0000313" key="2">
    <source>
        <dbReference type="EMBL" id="KAL3819262.1"/>
    </source>
</evidence>
<name>A0ABD3S4B8_9LAMI</name>
<feature type="domain" description="Pectinesterase inhibitor" evidence="1">
    <location>
        <begin position="38"/>
        <end position="173"/>
    </location>
</feature>
<reference evidence="2 3" key="1">
    <citation type="submission" date="2024-12" db="EMBL/GenBank/DDBJ databases">
        <title>The unique morphological basis and parallel evolutionary history of personate flowers in Penstemon.</title>
        <authorList>
            <person name="Depatie T.H."/>
            <person name="Wessinger C.A."/>
        </authorList>
    </citation>
    <scope>NUCLEOTIDE SEQUENCE [LARGE SCALE GENOMIC DNA]</scope>
    <source>
        <strain evidence="2">WTNN_2</strain>
        <tissue evidence="2">Leaf</tissue>
    </source>
</reference>
<keyword evidence="3" id="KW-1185">Reference proteome</keyword>
<feature type="domain" description="Pectinesterase inhibitor" evidence="1">
    <location>
        <begin position="174"/>
        <end position="314"/>
    </location>
</feature>
<evidence type="ECO:0000313" key="3">
    <source>
        <dbReference type="Proteomes" id="UP001634393"/>
    </source>
</evidence>
<accession>A0ABD3S4B8</accession>
<dbReference type="SUPFAM" id="SSF101148">
    <property type="entry name" value="Plant invertase/pectin methylesterase inhibitor"/>
    <property type="match status" value="2"/>
</dbReference>
<sequence length="353" mass="38048">MGNLLNHRERNKKKMALIMNSNTISFSVALLATAIVLSSAAPINPFCKSAVDKVLCTQLVNNANNWPAAMTNALNAVLQKAKAAKPIADTIGSKLPSQLQPQLKKSIGATCHEMYGTIIYNLEQCLGFVKKDTGSSLKTCLSAISFSECVDEMEEFEVDLPEVVALLATTIVLSSAAPINPFCKSAVDKVLCTQLVNNANNWPAAMTNALNAVLQKAKAAKPIADTIGSKLPSQLQPQLKKSIGATCHEMYGTIIYNLEQCLGFVKKDTGSSLKTCLSAISFSECVDEMEEFEVDLPEKDTGSSLKTCLSAISFSECVDEMEEFEVDLPDVGQFSSEMLKLSSTLLAVANEKR</sequence>
<evidence type="ECO:0000259" key="1">
    <source>
        <dbReference type="SMART" id="SM00856"/>
    </source>
</evidence>
<proteinExistence type="predicted"/>
<dbReference type="EMBL" id="JBJXBP010000007">
    <property type="protein sequence ID" value="KAL3819262.1"/>
    <property type="molecule type" value="Genomic_DNA"/>
</dbReference>
<dbReference type="Proteomes" id="UP001634393">
    <property type="component" value="Unassembled WGS sequence"/>
</dbReference>
<dbReference type="Pfam" id="PF04043">
    <property type="entry name" value="PMEI"/>
    <property type="match status" value="1"/>
</dbReference>